<comment type="caution">
    <text evidence="1">The sequence shown here is derived from an EMBL/GenBank/DDBJ whole genome shotgun (WGS) entry which is preliminary data.</text>
</comment>
<dbReference type="Proteomes" id="UP000266861">
    <property type="component" value="Unassembled WGS sequence"/>
</dbReference>
<proteinExistence type="predicted"/>
<accession>A0A397JHX2</accession>
<evidence type="ECO:0000313" key="2">
    <source>
        <dbReference type="Proteomes" id="UP000266861"/>
    </source>
</evidence>
<protein>
    <submittedName>
        <fullName evidence="1">Uncharacterized protein</fullName>
    </submittedName>
</protein>
<organism evidence="1 2">
    <name type="scientific">Diversispora epigaea</name>
    <dbReference type="NCBI Taxonomy" id="1348612"/>
    <lineage>
        <taxon>Eukaryota</taxon>
        <taxon>Fungi</taxon>
        <taxon>Fungi incertae sedis</taxon>
        <taxon>Mucoromycota</taxon>
        <taxon>Glomeromycotina</taxon>
        <taxon>Glomeromycetes</taxon>
        <taxon>Diversisporales</taxon>
        <taxon>Diversisporaceae</taxon>
        <taxon>Diversispora</taxon>
    </lineage>
</organism>
<dbReference type="AlphaFoldDB" id="A0A397JHX2"/>
<name>A0A397JHX2_9GLOM</name>
<gene>
    <name evidence="1" type="ORF">Glove_64g54</name>
</gene>
<sequence>MKWIDQKSTIYFLANIPYEFQLIIRGSRDGFHPRHCGTCVMEMMKSNASDFTQYKECSPLWIIKNLDLKTKSKLYN</sequence>
<dbReference type="OrthoDB" id="298084at2759"/>
<keyword evidence="2" id="KW-1185">Reference proteome</keyword>
<evidence type="ECO:0000313" key="1">
    <source>
        <dbReference type="EMBL" id="RHZ85546.1"/>
    </source>
</evidence>
<reference evidence="1 2" key="1">
    <citation type="submission" date="2018-08" db="EMBL/GenBank/DDBJ databases">
        <title>Genome and evolution of the arbuscular mycorrhizal fungus Diversispora epigaea (formerly Glomus versiforme) and its bacterial endosymbionts.</title>
        <authorList>
            <person name="Sun X."/>
            <person name="Fei Z."/>
            <person name="Harrison M."/>
        </authorList>
    </citation>
    <scope>NUCLEOTIDE SEQUENCE [LARGE SCALE GENOMIC DNA]</scope>
    <source>
        <strain evidence="1 2">IT104</strain>
    </source>
</reference>
<dbReference type="EMBL" id="PQFF01000061">
    <property type="protein sequence ID" value="RHZ85546.1"/>
    <property type="molecule type" value="Genomic_DNA"/>
</dbReference>